<dbReference type="InterPro" id="IPR012340">
    <property type="entry name" value="NA-bd_OB-fold"/>
</dbReference>
<dbReference type="NCBIfam" id="TIGR00459">
    <property type="entry name" value="aspS_bact"/>
    <property type="match status" value="1"/>
</dbReference>
<feature type="domain" description="Aminoacyl-transfer RNA synthetases class-II family profile" evidence="8">
    <location>
        <begin position="149"/>
        <end position="580"/>
    </location>
</feature>
<comment type="function">
    <text evidence="7">Aspartyl-tRNA synthetase with relaxed tRNA specificity since it is able to aspartylate not only its cognate tRNA(Asp) but also tRNA(Asn). Reaction proceeds in two steps: L-aspartate is first activated by ATP to form Asp-AMP and then transferred to the acceptor end of tRNA(Asp/Asn).</text>
</comment>
<dbReference type="InterPro" id="IPR047090">
    <property type="entry name" value="AspRS_core"/>
</dbReference>
<dbReference type="GO" id="GO:0004815">
    <property type="term" value="F:aspartate-tRNA ligase activity"/>
    <property type="evidence" value="ECO:0007669"/>
    <property type="project" value="UniProtKB-UniRule"/>
</dbReference>
<feature type="binding site" evidence="7">
    <location>
        <begin position="551"/>
        <end position="554"/>
    </location>
    <ligand>
        <name>ATP</name>
        <dbReference type="ChEBI" id="CHEBI:30616"/>
    </ligand>
</feature>
<dbReference type="CDD" id="cd04317">
    <property type="entry name" value="EcAspRS_like_N"/>
    <property type="match status" value="1"/>
</dbReference>
<dbReference type="PROSITE" id="PS50862">
    <property type="entry name" value="AA_TRNA_LIGASE_II"/>
    <property type="match status" value="1"/>
</dbReference>
<dbReference type="AlphaFoldDB" id="A0A0S7XX60"/>
<dbReference type="Proteomes" id="UP000051861">
    <property type="component" value="Unassembled WGS sequence"/>
</dbReference>
<dbReference type="GO" id="GO:0006422">
    <property type="term" value="P:aspartyl-tRNA aminoacylation"/>
    <property type="evidence" value="ECO:0007669"/>
    <property type="project" value="UniProtKB-UniRule"/>
</dbReference>
<dbReference type="InterPro" id="IPR002312">
    <property type="entry name" value="Asp/Asn-tRNA-synth_IIb"/>
</dbReference>
<feature type="binding site" evidence="7">
    <location>
        <position position="179"/>
    </location>
    <ligand>
        <name>L-aspartate</name>
        <dbReference type="ChEBI" id="CHEBI:29991"/>
    </ligand>
</feature>
<dbReference type="SUPFAM" id="SSF55681">
    <property type="entry name" value="Class II aaRS and biotin synthetases"/>
    <property type="match status" value="1"/>
</dbReference>
<keyword evidence="4 7" id="KW-0067">ATP-binding</keyword>
<comment type="caution">
    <text evidence="9">The sequence shown here is derived from an EMBL/GenBank/DDBJ whole genome shotgun (WGS) entry which is preliminary data.</text>
</comment>
<dbReference type="PRINTS" id="PR01042">
    <property type="entry name" value="TRNASYNTHASP"/>
</dbReference>
<feature type="binding site" evidence="7">
    <location>
        <position position="462"/>
    </location>
    <ligand>
        <name>L-aspartate</name>
        <dbReference type="ChEBI" id="CHEBI:29991"/>
    </ligand>
</feature>
<dbReference type="GO" id="GO:0005524">
    <property type="term" value="F:ATP binding"/>
    <property type="evidence" value="ECO:0007669"/>
    <property type="project" value="UniProtKB-UniRule"/>
</dbReference>
<dbReference type="Pfam" id="PF02938">
    <property type="entry name" value="GAD"/>
    <property type="match status" value="1"/>
</dbReference>
<dbReference type="NCBIfam" id="NF001750">
    <property type="entry name" value="PRK00476.1"/>
    <property type="match status" value="1"/>
</dbReference>
<evidence type="ECO:0000256" key="7">
    <source>
        <dbReference type="HAMAP-Rule" id="MF_00044"/>
    </source>
</evidence>
<dbReference type="CDD" id="cd00777">
    <property type="entry name" value="AspRS_core"/>
    <property type="match status" value="1"/>
</dbReference>
<keyword evidence="3 7" id="KW-0547">Nucleotide-binding</keyword>
<dbReference type="InterPro" id="IPR004364">
    <property type="entry name" value="Aa-tRNA-synt_II"/>
</dbReference>
<dbReference type="GO" id="GO:0003676">
    <property type="term" value="F:nucleic acid binding"/>
    <property type="evidence" value="ECO:0007669"/>
    <property type="project" value="InterPro"/>
</dbReference>
<evidence type="ECO:0000256" key="6">
    <source>
        <dbReference type="ARBA" id="ARBA00023146"/>
    </source>
</evidence>
<sequence>MGRKVYRTRSCGELRKKDVGSEVVLAGWVHRRRDHGGLIFIDLRDRLGLTQVVFGQENKELHATAEKLRGEFVICIKGKVVERSPETVNKNLPTGEIEVAASELNILNSSRTPPIEVADPSTEPDEMVRLKYRYIDLRKDKMRENLIFRHKIIKAISDCLDAEGFLEIETPFLTKSTPEGARDFLVPSRMNPGRFYALPQSPQLFKQILMVAGMEKYFQIVRCFRDEDLRADRQPEFTQVDIELSFCSEKEVIATVEKIMVHTMAALEKDIDLFRGKHVPKVSVPFAKLTWEDAMERYGTDKPDTRFGLELVDVSDLMGDVEFKVFKDTVAKGGVVKGINIKGGAKFSRAELDNLEENAKKLGAKGLAWIAITPSGMKSPIVKFFKIEQINAIVGHMKGETGDVLAFVADQPKVANQVLGEIRLMLGKKLNLIGKNNFHFVWITDFPLFEYSETEKRWVSHHHPFTAPHGSWDDIEERFMKDPGTIKAQAYDFVLNGEEIGGGSIRIHRMDIQKKIFKILGFAEEEARRRFGFLLEALEYGAPPHGGIALGLDRLVMLLAGMESIRDVIAFPKTQSALCPLTGAPDVVDERQLKEIHIKTV</sequence>
<evidence type="ECO:0000256" key="4">
    <source>
        <dbReference type="ARBA" id="ARBA00022840"/>
    </source>
</evidence>
<dbReference type="Gene3D" id="3.30.930.10">
    <property type="entry name" value="Bira Bifunctional Protein, Domain 2"/>
    <property type="match status" value="1"/>
</dbReference>
<keyword evidence="6 7" id="KW-0030">Aminoacyl-tRNA synthetase</keyword>
<keyword evidence="2 7" id="KW-0436">Ligase</keyword>
<dbReference type="PANTHER" id="PTHR22594">
    <property type="entry name" value="ASPARTYL/LYSYL-TRNA SYNTHETASE"/>
    <property type="match status" value="1"/>
</dbReference>
<evidence type="ECO:0000259" key="8">
    <source>
        <dbReference type="PROSITE" id="PS50862"/>
    </source>
</evidence>
<feature type="site" description="Important for tRNA non-discrimination" evidence="7">
    <location>
        <position position="35"/>
    </location>
</feature>
<dbReference type="InterPro" id="IPR029351">
    <property type="entry name" value="GAD_dom"/>
</dbReference>
<comment type="catalytic activity">
    <reaction evidence="7">
        <text>tRNA(Asx) + L-aspartate + ATP = L-aspartyl-tRNA(Asx) + AMP + diphosphate</text>
        <dbReference type="Rhea" id="RHEA:18349"/>
        <dbReference type="Rhea" id="RHEA-COMP:9710"/>
        <dbReference type="Rhea" id="RHEA-COMP:9711"/>
        <dbReference type="ChEBI" id="CHEBI:29991"/>
        <dbReference type="ChEBI" id="CHEBI:30616"/>
        <dbReference type="ChEBI" id="CHEBI:33019"/>
        <dbReference type="ChEBI" id="CHEBI:78442"/>
        <dbReference type="ChEBI" id="CHEBI:78516"/>
        <dbReference type="ChEBI" id="CHEBI:456215"/>
        <dbReference type="EC" id="6.1.1.23"/>
    </reaction>
</comment>
<evidence type="ECO:0000256" key="3">
    <source>
        <dbReference type="ARBA" id="ARBA00022741"/>
    </source>
</evidence>
<feature type="binding site" evidence="7">
    <location>
        <position position="499"/>
    </location>
    <ligand>
        <name>ATP</name>
        <dbReference type="ChEBI" id="CHEBI:30616"/>
    </ligand>
</feature>
<evidence type="ECO:0000313" key="10">
    <source>
        <dbReference type="Proteomes" id="UP000051861"/>
    </source>
</evidence>
<feature type="binding site" evidence="7">
    <location>
        <begin position="225"/>
        <end position="227"/>
    </location>
    <ligand>
        <name>ATP</name>
        <dbReference type="ChEBI" id="CHEBI:30616"/>
    </ligand>
</feature>
<name>A0A0S7XX60_UNCSA</name>
<dbReference type="GO" id="GO:0005737">
    <property type="term" value="C:cytoplasm"/>
    <property type="evidence" value="ECO:0007669"/>
    <property type="project" value="UniProtKB-SubCell"/>
</dbReference>
<dbReference type="EC" id="6.1.1.23" evidence="7"/>
<dbReference type="Pfam" id="PF01336">
    <property type="entry name" value="tRNA_anti-codon"/>
    <property type="match status" value="1"/>
</dbReference>
<dbReference type="InterPro" id="IPR006195">
    <property type="entry name" value="aa-tRNA-synth_II"/>
</dbReference>
<protein>
    <recommendedName>
        <fullName evidence="7">Aspartate--tRNA(Asp/Asn) ligase</fullName>
        <ecNumber evidence="7">6.1.1.23</ecNumber>
    </recommendedName>
    <alternativeName>
        <fullName evidence="7">Aspartyl-tRNA synthetase</fullName>
        <shortName evidence="7">AspRS</shortName>
    </alternativeName>
    <alternativeName>
        <fullName evidence="7">Non-discriminating aspartyl-tRNA synthetase</fullName>
        <shortName evidence="7">ND-AspRS</shortName>
    </alternativeName>
</protein>
<evidence type="ECO:0000313" key="9">
    <source>
        <dbReference type="EMBL" id="KPJ66476.1"/>
    </source>
</evidence>
<keyword evidence="5 7" id="KW-0648">Protein biosynthesis</keyword>
<dbReference type="InterPro" id="IPR004365">
    <property type="entry name" value="NA-bd_OB_tRNA"/>
</dbReference>
<dbReference type="InterPro" id="IPR004524">
    <property type="entry name" value="Asp-tRNA-ligase_1"/>
</dbReference>
<comment type="caution">
    <text evidence="7">Lacks conserved residue(s) required for the propagation of feature annotation.</text>
</comment>
<feature type="binding site" evidence="7">
    <location>
        <position position="234"/>
    </location>
    <ligand>
        <name>ATP</name>
        <dbReference type="ChEBI" id="CHEBI:30616"/>
    </ligand>
</feature>
<evidence type="ECO:0000256" key="5">
    <source>
        <dbReference type="ARBA" id="ARBA00022917"/>
    </source>
</evidence>
<evidence type="ECO:0000256" key="1">
    <source>
        <dbReference type="ARBA" id="ARBA00006303"/>
    </source>
</evidence>
<dbReference type="InterPro" id="IPR045864">
    <property type="entry name" value="aa-tRNA-synth_II/BPL/LPL"/>
</dbReference>
<dbReference type="EMBL" id="LIZX01000080">
    <property type="protein sequence ID" value="KPJ66476.1"/>
    <property type="molecule type" value="Genomic_DNA"/>
</dbReference>
<proteinExistence type="inferred from homology"/>
<accession>A0A0S7XX60</accession>
<dbReference type="PATRIC" id="fig|1703775.3.peg.3281"/>
<comment type="similarity">
    <text evidence="1 7">Belongs to the class-II aminoacyl-tRNA synthetase family. Type 1 subfamily.</text>
</comment>
<evidence type="ECO:0000256" key="2">
    <source>
        <dbReference type="ARBA" id="ARBA00022598"/>
    </source>
</evidence>
<dbReference type="SUPFAM" id="SSF55261">
    <property type="entry name" value="GAD domain-like"/>
    <property type="match status" value="1"/>
</dbReference>
<dbReference type="SUPFAM" id="SSF50249">
    <property type="entry name" value="Nucleic acid-binding proteins"/>
    <property type="match status" value="1"/>
</dbReference>
<dbReference type="PANTHER" id="PTHR22594:SF5">
    <property type="entry name" value="ASPARTATE--TRNA LIGASE, MITOCHONDRIAL"/>
    <property type="match status" value="1"/>
</dbReference>
<comment type="subcellular location">
    <subcellularLocation>
        <location evidence="7">Cytoplasm</location>
    </subcellularLocation>
</comment>
<dbReference type="InterPro" id="IPR004115">
    <property type="entry name" value="GAD-like_sf"/>
</dbReference>
<gene>
    <name evidence="7" type="primary">aspS</name>
    <name evidence="9" type="ORF">AMJ44_08310</name>
</gene>
<reference evidence="9 10" key="1">
    <citation type="journal article" date="2015" name="Microbiome">
        <title>Genomic resolution of linkages in carbon, nitrogen, and sulfur cycling among widespread estuary sediment bacteria.</title>
        <authorList>
            <person name="Baker B.J."/>
            <person name="Lazar C.S."/>
            <person name="Teske A.P."/>
            <person name="Dick G.J."/>
        </authorList>
    </citation>
    <scope>NUCLEOTIDE SEQUENCE [LARGE SCALE GENOMIC DNA]</scope>
    <source>
        <strain evidence="9">DG_54_3</strain>
    </source>
</reference>
<dbReference type="Gene3D" id="2.40.50.140">
    <property type="entry name" value="Nucleic acid-binding proteins"/>
    <property type="match status" value="1"/>
</dbReference>
<keyword evidence="7" id="KW-0963">Cytoplasm</keyword>
<dbReference type="HAMAP" id="MF_00044">
    <property type="entry name" value="Asp_tRNA_synth_type1"/>
    <property type="match status" value="1"/>
</dbReference>
<feature type="binding site" evidence="7">
    <location>
        <position position="506"/>
    </location>
    <ligand>
        <name>L-aspartate</name>
        <dbReference type="ChEBI" id="CHEBI:29991"/>
    </ligand>
</feature>
<dbReference type="Gene3D" id="3.30.1360.30">
    <property type="entry name" value="GAD-like domain"/>
    <property type="match status" value="1"/>
</dbReference>
<feature type="binding site" evidence="7">
    <location>
        <position position="225"/>
    </location>
    <ligand>
        <name>L-aspartate</name>
        <dbReference type="ChEBI" id="CHEBI:29991"/>
    </ligand>
</feature>
<dbReference type="Pfam" id="PF00152">
    <property type="entry name" value="tRNA-synt_2"/>
    <property type="match status" value="1"/>
</dbReference>
<comment type="subunit">
    <text evidence="7">Homodimer.</text>
</comment>
<dbReference type="InterPro" id="IPR047089">
    <property type="entry name" value="Asp-tRNA-ligase_1_N"/>
</dbReference>
<feature type="region of interest" description="Aspartate" evidence="7">
    <location>
        <begin position="203"/>
        <end position="206"/>
    </location>
</feature>
<organism evidence="9 10">
    <name type="scientific">candidate division WOR-1 bacterium DG_54_3</name>
    <dbReference type="NCBI Taxonomy" id="1703775"/>
    <lineage>
        <taxon>Bacteria</taxon>
        <taxon>Bacillati</taxon>
        <taxon>Saganbacteria</taxon>
    </lineage>
</organism>
<dbReference type="GO" id="GO:0050560">
    <property type="term" value="F:aspartate-tRNA(Asn) ligase activity"/>
    <property type="evidence" value="ECO:0007669"/>
    <property type="project" value="UniProtKB-EC"/>
</dbReference>